<dbReference type="RefSeq" id="WP_040324282.1">
    <property type="nucleotide sequence ID" value="NZ_ALPT02000118.1"/>
</dbReference>
<protein>
    <recommendedName>
        <fullName evidence="4">Lipoprotein</fullName>
    </recommendedName>
</protein>
<keyword evidence="3" id="KW-1185">Reference proteome</keyword>
<evidence type="ECO:0000313" key="3">
    <source>
        <dbReference type="Proteomes" id="UP000002754"/>
    </source>
</evidence>
<dbReference type="AlphaFoldDB" id="A0A094WFU0"/>
<gene>
    <name evidence="2" type="ORF">BALCAV_0221165</name>
</gene>
<accession>A0A094WFU0</accession>
<keyword evidence="1" id="KW-0732">Signal</keyword>
<name>A0A094WFU0_ALKAL</name>
<reference evidence="2 3" key="1">
    <citation type="journal article" date="2014" name="Genome Announc.">
        <title>Draft Genome Sequence of Bacillus alcalophilus AV1934, a Classic Alkaliphile Isolated from Human Feces in 1934.</title>
        <authorList>
            <person name="Attie O."/>
            <person name="Jayaprakash A."/>
            <person name="Shah H."/>
            <person name="Paulsen I.T."/>
            <person name="Morino M."/>
            <person name="Takahashi Y."/>
            <person name="Narumi I."/>
            <person name="Sachidanandam R."/>
            <person name="Satoh K."/>
            <person name="Ito M."/>
            <person name="Krulwich T.A."/>
        </authorList>
    </citation>
    <scope>NUCLEOTIDE SEQUENCE [LARGE SCALE GENOMIC DNA]</scope>
    <source>
        <strain evidence="2 3">AV1934</strain>
    </source>
</reference>
<comment type="caution">
    <text evidence="2">The sequence shown here is derived from an EMBL/GenBank/DDBJ whole genome shotgun (WGS) entry which is preliminary data.</text>
</comment>
<proteinExistence type="predicted"/>
<sequence length="203" mass="22488">MLKKITTLFVLGIVALTMVACSNDEVTEENQNEETNNQSLEEVINEPVVELEGSEFHLSGSVDVDGSNPLVKAISVPEGSDIFEVTDGAIVVEVTDGAFNSLEISIEKISWDFSFEGLVESEKRLLNNTNGEGATEVIDIELPLELSEFDVYFYGEINQFHYHRILKNDDDGILIATIKVPHSIDLEEGRRVAHAIINSAQYE</sequence>
<feature type="chain" id="PRO_5039670955" description="Lipoprotein" evidence="1">
    <location>
        <begin position="23"/>
        <end position="203"/>
    </location>
</feature>
<dbReference type="EMBL" id="ALPT02000118">
    <property type="protein sequence ID" value="KGA95641.1"/>
    <property type="molecule type" value="Genomic_DNA"/>
</dbReference>
<evidence type="ECO:0000313" key="2">
    <source>
        <dbReference type="EMBL" id="KGA95641.1"/>
    </source>
</evidence>
<organism evidence="2 3">
    <name type="scientific">Alkalihalobacillus alcalophilus ATCC 27647 = CGMCC 1.3604</name>
    <dbReference type="NCBI Taxonomy" id="1218173"/>
    <lineage>
        <taxon>Bacteria</taxon>
        <taxon>Bacillati</taxon>
        <taxon>Bacillota</taxon>
        <taxon>Bacilli</taxon>
        <taxon>Bacillales</taxon>
        <taxon>Bacillaceae</taxon>
        <taxon>Alkalihalobacillus</taxon>
    </lineage>
</organism>
<dbReference type="PROSITE" id="PS51257">
    <property type="entry name" value="PROKAR_LIPOPROTEIN"/>
    <property type="match status" value="1"/>
</dbReference>
<dbReference type="Proteomes" id="UP000002754">
    <property type="component" value="Unassembled WGS sequence"/>
</dbReference>
<evidence type="ECO:0008006" key="4">
    <source>
        <dbReference type="Google" id="ProtNLM"/>
    </source>
</evidence>
<feature type="signal peptide" evidence="1">
    <location>
        <begin position="1"/>
        <end position="22"/>
    </location>
</feature>
<evidence type="ECO:0000256" key="1">
    <source>
        <dbReference type="SAM" id="SignalP"/>
    </source>
</evidence>
<dbReference type="STRING" id="1218173.BALCAV_0221165"/>